<dbReference type="InterPro" id="IPR053376">
    <property type="entry name" value="Serine_acetyltransferase"/>
</dbReference>
<evidence type="ECO:0000256" key="9">
    <source>
        <dbReference type="ARBA" id="ARBA00049486"/>
    </source>
</evidence>
<gene>
    <name evidence="11" type="ORF">EV380_2723</name>
</gene>
<dbReference type="CDD" id="cd03354">
    <property type="entry name" value="LbH_SAT"/>
    <property type="match status" value="1"/>
</dbReference>
<keyword evidence="7" id="KW-0198">Cysteine biosynthesis</keyword>
<dbReference type="InterPro" id="IPR045304">
    <property type="entry name" value="LbH_SAT"/>
</dbReference>
<dbReference type="Gene3D" id="2.160.10.10">
    <property type="entry name" value="Hexapeptide repeat proteins"/>
    <property type="match status" value="1"/>
</dbReference>
<evidence type="ECO:0000256" key="6">
    <source>
        <dbReference type="ARBA" id="ARBA00022679"/>
    </source>
</evidence>
<evidence type="ECO:0000256" key="7">
    <source>
        <dbReference type="ARBA" id="ARBA00023192"/>
    </source>
</evidence>
<evidence type="ECO:0000256" key="3">
    <source>
        <dbReference type="ARBA" id="ARBA00013266"/>
    </source>
</evidence>
<keyword evidence="12" id="KW-1185">Reference proteome</keyword>
<dbReference type="InterPro" id="IPR005881">
    <property type="entry name" value="Ser_O-AcTrfase"/>
</dbReference>
<dbReference type="NCBIfam" id="NF041874">
    <property type="entry name" value="EPS_EpsC"/>
    <property type="match status" value="1"/>
</dbReference>
<dbReference type="PIRSF" id="PIRSF000441">
    <property type="entry name" value="CysE"/>
    <property type="match status" value="1"/>
</dbReference>
<organism evidence="11 12">
    <name type="scientific">Zhihengliuella halotolerans</name>
    <dbReference type="NCBI Taxonomy" id="370736"/>
    <lineage>
        <taxon>Bacteria</taxon>
        <taxon>Bacillati</taxon>
        <taxon>Actinomycetota</taxon>
        <taxon>Actinomycetes</taxon>
        <taxon>Micrococcales</taxon>
        <taxon>Micrococcaceae</taxon>
        <taxon>Zhihengliuella</taxon>
    </lineage>
</organism>
<dbReference type="InterPro" id="IPR042122">
    <property type="entry name" value="Ser_AcTrfase_N_sf"/>
</dbReference>
<protein>
    <recommendedName>
        <fullName evidence="4 10">Serine acetyltransferase</fullName>
        <ecNumber evidence="3 10">2.3.1.30</ecNumber>
    </recommendedName>
</protein>
<evidence type="ECO:0000256" key="4">
    <source>
        <dbReference type="ARBA" id="ARBA00018522"/>
    </source>
</evidence>
<dbReference type="InterPro" id="IPR001451">
    <property type="entry name" value="Hexapep"/>
</dbReference>
<evidence type="ECO:0000256" key="5">
    <source>
        <dbReference type="ARBA" id="ARBA00022605"/>
    </source>
</evidence>
<dbReference type="GO" id="GO:0009001">
    <property type="term" value="F:serine O-acetyltransferase activity"/>
    <property type="evidence" value="ECO:0007669"/>
    <property type="project" value="UniProtKB-EC"/>
</dbReference>
<sequence length="198" mass="21526">MIALLRLLREDLKAARAQDPAARNDLEVALAYSGVHAIWAYRIAHALWQRPPFRPAARVLSQLARFFTGVEIHPGATIGRRPFIDHGSEIVIGETTVMGDDIMMYQGTTVGGRTLQVPCDVNERRHAIIGDRVMLGAGCRIIGPLTIGDDTAIGANAVVVRDVPADSIAIGMPAVHRHKDSDYPLDPRTDLIDPAVLL</sequence>
<dbReference type="PANTHER" id="PTHR42811">
    <property type="entry name" value="SERINE ACETYLTRANSFERASE"/>
    <property type="match status" value="1"/>
</dbReference>
<keyword evidence="8 10" id="KW-0012">Acyltransferase</keyword>
<dbReference type="Gene3D" id="1.10.3130.10">
    <property type="entry name" value="serine acetyltransferase, domain 1"/>
    <property type="match status" value="1"/>
</dbReference>
<comment type="pathway">
    <text evidence="1">Amino-acid biosynthesis; L-cysteine biosynthesis; L-cysteine from L-serine: step 1/2.</text>
</comment>
<evidence type="ECO:0000313" key="12">
    <source>
        <dbReference type="Proteomes" id="UP000292685"/>
    </source>
</evidence>
<evidence type="ECO:0000256" key="1">
    <source>
        <dbReference type="ARBA" id="ARBA00004876"/>
    </source>
</evidence>
<dbReference type="Proteomes" id="UP000292685">
    <property type="component" value="Unassembled WGS sequence"/>
</dbReference>
<evidence type="ECO:0000256" key="10">
    <source>
        <dbReference type="PIRNR" id="PIRNR000441"/>
    </source>
</evidence>
<reference evidence="11 12" key="1">
    <citation type="submission" date="2019-02" db="EMBL/GenBank/DDBJ databases">
        <title>Sequencing the genomes of 1000 actinobacteria strains.</title>
        <authorList>
            <person name="Klenk H.-P."/>
        </authorList>
    </citation>
    <scope>NUCLEOTIDE SEQUENCE [LARGE SCALE GENOMIC DNA]</scope>
    <source>
        <strain evidence="11 12">DSM 17364</strain>
    </source>
</reference>
<proteinExistence type="inferred from homology"/>
<dbReference type="EC" id="2.3.1.30" evidence="3 10"/>
<dbReference type="GO" id="GO:0005737">
    <property type="term" value="C:cytoplasm"/>
    <property type="evidence" value="ECO:0007669"/>
    <property type="project" value="InterPro"/>
</dbReference>
<comment type="similarity">
    <text evidence="2 10">Belongs to the transferase hexapeptide repeat family.</text>
</comment>
<dbReference type="AlphaFoldDB" id="A0A4Q8AFT8"/>
<evidence type="ECO:0000256" key="8">
    <source>
        <dbReference type="ARBA" id="ARBA00023315"/>
    </source>
</evidence>
<dbReference type="GO" id="GO:0006535">
    <property type="term" value="P:cysteine biosynthetic process from serine"/>
    <property type="evidence" value="ECO:0007669"/>
    <property type="project" value="InterPro"/>
</dbReference>
<keyword evidence="5" id="KW-0028">Amino-acid biosynthesis</keyword>
<dbReference type="Pfam" id="PF00132">
    <property type="entry name" value="Hexapep"/>
    <property type="match status" value="1"/>
</dbReference>
<comment type="caution">
    <text evidence="11">The sequence shown here is derived from an EMBL/GenBank/DDBJ whole genome shotgun (WGS) entry which is preliminary data.</text>
</comment>
<dbReference type="SUPFAM" id="SSF51161">
    <property type="entry name" value="Trimeric LpxA-like enzymes"/>
    <property type="match status" value="1"/>
</dbReference>
<dbReference type="EMBL" id="SHLA01000001">
    <property type="protein sequence ID" value="RZU63114.1"/>
    <property type="molecule type" value="Genomic_DNA"/>
</dbReference>
<name>A0A4Q8AFT8_9MICC</name>
<comment type="catalytic activity">
    <reaction evidence="9 10">
        <text>L-serine + acetyl-CoA = O-acetyl-L-serine + CoA</text>
        <dbReference type="Rhea" id="RHEA:24560"/>
        <dbReference type="ChEBI" id="CHEBI:33384"/>
        <dbReference type="ChEBI" id="CHEBI:57287"/>
        <dbReference type="ChEBI" id="CHEBI:57288"/>
        <dbReference type="ChEBI" id="CHEBI:58340"/>
        <dbReference type="EC" id="2.3.1.30"/>
    </reaction>
</comment>
<evidence type="ECO:0000256" key="2">
    <source>
        <dbReference type="ARBA" id="ARBA00007274"/>
    </source>
</evidence>
<dbReference type="InterPro" id="IPR011004">
    <property type="entry name" value="Trimer_LpxA-like_sf"/>
</dbReference>
<evidence type="ECO:0000313" key="11">
    <source>
        <dbReference type="EMBL" id="RZU63114.1"/>
    </source>
</evidence>
<keyword evidence="6 10" id="KW-0808">Transferase</keyword>
<accession>A0A4Q8AFT8</accession>